<accession>A0A397SCB5</accession>
<sequence>RNHGFEKFIGLYRNKKYSSTIDWQSTFFSLNDKKNTMETSFYTISLIQKFSTVKDFSNRLLLHDHLWDVQPDPDHMNFIDIIKDINEKIWKPCRNQFILDEFNAGMDRKSKLKKKLNNSHLLLNTNPFNINITLDDLHNFIVFGSDWLQYYSHFC</sequence>
<keyword evidence="2" id="KW-1185">Reference proteome</keyword>
<name>A0A397SCB5_9GLOM</name>
<protein>
    <submittedName>
        <fullName evidence="1">Uncharacterized protein</fullName>
    </submittedName>
</protein>
<proteinExistence type="predicted"/>
<dbReference type="Proteomes" id="UP000265703">
    <property type="component" value="Unassembled WGS sequence"/>
</dbReference>
<comment type="caution">
    <text evidence="1">The sequence shown here is derived from an EMBL/GenBank/DDBJ whole genome shotgun (WGS) entry which is preliminary data.</text>
</comment>
<reference evidence="1 2" key="1">
    <citation type="submission" date="2018-06" db="EMBL/GenBank/DDBJ databases">
        <title>Comparative genomics reveals the genomic features of Rhizophagus irregularis, R. cerebriforme, R. diaphanum and Gigaspora rosea, and their symbiotic lifestyle signature.</title>
        <authorList>
            <person name="Morin E."/>
            <person name="San Clemente H."/>
            <person name="Chen E.C.H."/>
            <person name="De La Providencia I."/>
            <person name="Hainaut M."/>
            <person name="Kuo A."/>
            <person name="Kohler A."/>
            <person name="Murat C."/>
            <person name="Tang N."/>
            <person name="Roy S."/>
            <person name="Loubradou J."/>
            <person name="Henrissat B."/>
            <person name="Grigoriev I.V."/>
            <person name="Corradi N."/>
            <person name="Roux C."/>
            <person name="Martin F.M."/>
        </authorList>
    </citation>
    <scope>NUCLEOTIDE SEQUENCE [LARGE SCALE GENOMIC DNA]</scope>
    <source>
        <strain evidence="1 2">DAOM 227022</strain>
    </source>
</reference>
<evidence type="ECO:0000313" key="2">
    <source>
        <dbReference type="Proteomes" id="UP000265703"/>
    </source>
</evidence>
<dbReference type="AlphaFoldDB" id="A0A397SCB5"/>
<organism evidence="1 2">
    <name type="scientific">Glomus cerebriforme</name>
    <dbReference type="NCBI Taxonomy" id="658196"/>
    <lineage>
        <taxon>Eukaryota</taxon>
        <taxon>Fungi</taxon>
        <taxon>Fungi incertae sedis</taxon>
        <taxon>Mucoromycota</taxon>
        <taxon>Glomeromycotina</taxon>
        <taxon>Glomeromycetes</taxon>
        <taxon>Glomerales</taxon>
        <taxon>Glomeraceae</taxon>
        <taxon>Glomus</taxon>
    </lineage>
</organism>
<dbReference type="EMBL" id="QKYT01001067">
    <property type="protein sequence ID" value="RIA80014.1"/>
    <property type="molecule type" value="Genomic_DNA"/>
</dbReference>
<feature type="non-terminal residue" evidence="1">
    <location>
        <position position="1"/>
    </location>
</feature>
<gene>
    <name evidence="1" type="ORF">C1645_793382</name>
</gene>
<evidence type="ECO:0000313" key="1">
    <source>
        <dbReference type="EMBL" id="RIA80014.1"/>
    </source>
</evidence>